<feature type="domain" description="Inhibitor I9" evidence="14">
    <location>
        <begin position="78"/>
        <end position="180"/>
    </location>
</feature>
<dbReference type="PROSITE" id="PS00137">
    <property type="entry name" value="SUBTILASE_HIS"/>
    <property type="match status" value="1"/>
</dbReference>
<evidence type="ECO:0000259" key="13">
    <source>
        <dbReference type="Pfam" id="PF02225"/>
    </source>
</evidence>
<dbReference type="GO" id="GO:0004252">
    <property type="term" value="F:serine-type endopeptidase activity"/>
    <property type="evidence" value="ECO:0007669"/>
    <property type="project" value="UniProtKB-UniRule"/>
</dbReference>
<dbReference type="InterPro" id="IPR050131">
    <property type="entry name" value="Peptidase_S8_subtilisin-like"/>
</dbReference>
<dbReference type="Pfam" id="PF02225">
    <property type="entry name" value="PA"/>
    <property type="match status" value="1"/>
</dbReference>
<feature type="chain" id="PRO_5016620510" evidence="11">
    <location>
        <begin position="29"/>
        <end position="1394"/>
    </location>
</feature>
<feature type="domain" description="Peptidase S8/S53" evidence="12">
    <location>
        <begin position="213"/>
        <end position="658"/>
    </location>
</feature>
<dbReference type="PROSITE" id="PS00018">
    <property type="entry name" value="EF_HAND_1"/>
    <property type="match status" value="1"/>
</dbReference>
<feature type="domain" description="PA" evidence="13">
    <location>
        <begin position="452"/>
        <end position="532"/>
    </location>
</feature>
<keyword evidence="5 11" id="KW-0732">Signal</keyword>
<evidence type="ECO:0000256" key="7">
    <source>
        <dbReference type="ARBA" id="ARBA00022825"/>
    </source>
</evidence>
<evidence type="ECO:0000313" key="16">
    <source>
        <dbReference type="Proteomes" id="UP000252731"/>
    </source>
</evidence>
<evidence type="ECO:0000256" key="3">
    <source>
        <dbReference type="ARBA" id="ARBA00022525"/>
    </source>
</evidence>
<reference evidence="15 16" key="1">
    <citation type="submission" date="2018-06" db="EMBL/GenBank/DDBJ databases">
        <title>Freshwater and sediment microbial communities from various areas in North America, analyzing microbe dynamics in response to fracking.</title>
        <authorList>
            <person name="Lamendella R."/>
        </authorList>
    </citation>
    <scope>NUCLEOTIDE SEQUENCE [LARGE SCALE GENOMIC DNA]</scope>
    <source>
        <strain evidence="15 16">14_TX</strain>
    </source>
</reference>
<dbReference type="PANTHER" id="PTHR43806:SF65">
    <property type="entry name" value="SERINE PROTEASE APRX"/>
    <property type="match status" value="1"/>
</dbReference>
<proteinExistence type="inferred from homology"/>
<dbReference type="Gene3D" id="3.50.30.30">
    <property type="match status" value="1"/>
</dbReference>
<evidence type="ECO:0000256" key="8">
    <source>
        <dbReference type="PIRSR" id="PIRSR615500-1"/>
    </source>
</evidence>
<dbReference type="InterPro" id="IPR034213">
    <property type="entry name" value="S8_Vpr-like"/>
</dbReference>
<dbReference type="SUPFAM" id="SSF52025">
    <property type="entry name" value="PA domain"/>
    <property type="match status" value="1"/>
</dbReference>
<dbReference type="Pfam" id="PF05922">
    <property type="entry name" value="Inhibitor_I9"/>
    <property type="match status" value="1"/>
</dbReference>
<evidence type="ECO:0000256" key="5">
    <source>
        <dbReference type="ARBA" id="ARBA00022729"/>
    </source>
</evidence>
<dbReference type="Gene3D" id="3.40.50.200">
    <property type="entry name" value="Peptidase S8/S53 domain"/>
    <property type="match status" value="1"/>
</dbReference>
<comment type="caution">
    <text evidence="15">The sequence shown here is derived from an EMBL/GenBank/DDBJ whole genome shotgun (WGS) entry which is preliminary data.</text>
</comment>
<dbReference type="EMBL" id="QNSF01000009">
    <property type="protein sequence ID" value="RBP90660.1"/>
    <property type="molecule type" value="Genomic_DNA"/>
</dbReference>
<dbReference type="PROSITE" id="PS00138">
    <property type="entry name" value="SUBTILASE_SER"/>
    <property type="match status" value="1"/>
</dbReference>
<dbReference type="InterPro" id="IPR000209">
    <property type="entry name" value="Peptidase_S8/S53_dom"/>
</dbReference>
<dbReference type="Proteomes" id="UP000252731">
    <property type="component" value="Unassembled WGS sequence"/>
</dbReference>
<dbReference type="PROSITE" id="PS00136">
    <property type="entry name" value="SUBTILASE_ASP"/>
    <property type="match status" value="1"/>
</dbReference>
<dbReference type="InterPro" id="IPR046450">
    <property type="entry name" value="PA_dom_sf"/>
</dbReference>
<dbReference type="InterPro" id="IPR022398">
    <property type="entry name" value="Peptidase_S8_His-AS"/>
</dbReference>
<sequence length="1394" mass="152503">MKSRNNLLKGAIAASLLFTASIPFNVLAQKPEITVDEAEKILNGLSKEQREALEQLEIGPGFIISPEVNTTTPELVEVIVEFNQAPAKVEVKKEALKNKKPSLSLAKEKVEKSHSEFKAHVGKLKANKSSSLYDASKIEVKREYRNAFNGVSMTLPGIAVEELLQSGAVKRIWSNAQVQLDLPSAEQSKIKPKMADSIPQIGVDKLHAEGVTGKGIKVGVLDTGIDYSHPDLTDSYKGYRAENGQDPKAFDPASVKGWDFINNDADPMEATYDEWKAANMPEFLNGSAYYTSHGTHVSGTIAAQKDNAVDYAVKGVAPDVDLFAYRVLGPYGSGTTDGVLAGIDKAVEDGMDVINLSLGASVNDPLYPTSVAINNAMLSGVVSVVAAGNAGPSEKTLGSPGTSAFGITVGASDAAITIPAFKASAGDKVFESMKLLAKNFSDDLKILEGKSYPVVFTGLGKPGDFTGKELAGRIALIERGELTFEEKVKNAKNAGAAAVIIFNNTEGEIPAYIGENTKYIPTFQLTKEDGDYLKENPEVSLTFNQLAEVKTEGDSLADFSSRGPVNSNYDIKPDLVAPGVSIFSTYPEFMNHPEEGQDYSSAYARLNGTSMATPHIAGVAALMLQQNPDLDPFAVKTAMMNTSDDLKSDYSVYEVGAGRVDAYQAVHSDISFKVMDQTNHIENGEYIQVDEITGSISYGTHYFNNEDIEDSRSIQVANNSKQDQSFRVEVEYHAAREGIQDGIKNEIKVNVPESLTIEAGKTEQIKAGIVIPKSAEIGRYEGYIHVVNQANPNDRYQIPFAIRVTDKGIAYAEPLSPSVTTDTPFHQYYAPGSHFVFKFKSPMETFDLIIKDAKTGKAVGLVGSYDGSQAAPDKEYLIFFGHRGLVYPFTGNKKQPIADYIQKLPEGDYVLDLISRDSEGKSYHYESVGIVDNTPPEVDLDIEPGVIEINDGMLTDEDGHHAFWVHGNITDKTVDLLQSKGMDFTQKTNTAAYYENGSPFISGFLKLENDGTSKFGVLPEEYEARPYQLKLFPWDMGTAANTFSSPQYVFMKEGTEHATSRFDKSSVELNDEITMTLDLNNVKKFISGSFEVQPFLNFFEFEKVKVNPKLQKFADEEGISIELDEPVVTQSGVKVGASLSKADFEGISGDMPFLDVTFKVADDTNYARYSSIGLKELSYKKQGESGETKIPAYSLNHFEFNSSHSKITGNIAPEAFLTSGGWIDNKYDFTKLKAKVFAKAANGKIYEGTLDSKGLFEVIVPADKVAYTVYVEVPGHMAEYKNVMASIEKEGEQQGLYVRINPEDNLAGDVTQDQIVDIRDLKEAVDNYGKKAPKNSHLDINQDGVVDETDVRWIEKNFLTKGSLAGKGNQPKETIGKKRLEDFLKMIGLEPKEK</sequence>
<dbReference type="CDD" id="cd02133">
    <property type="entry name" value="PA_C5a_like"/>
    <property type="match status" value="1"/>
</dbReference>
<feature type="active site" description="Charge relay system" evidence="8 9">
    <location>
        <position position="610"/>
    </location>
</feature>
<evidence type="ECO:0000256" key="6">
    <source>
        <dbReference type="ARBA" id="ARBA00022801"/>
    </source>
</evidence>
<dbReference type="InterPro" id="IPR003137">
    <property type="entry name" value="PA_domain"/>
</dbReference>
<evidence type="ECO:0000313" key="15">
    <source>
        <dbReference type="EMBL" id="RBP90660.1"/>
    </source>
</evidence>
<gene>
    <name evidence="15" type="ORF">DFO70_109167</name>
</gene>
<evidence type="ECO:0000256" key="1">
    <source>
        <dbReference type="ARBA" id="ARBA00011073"/>
    </source>
</evidence>
<protein>
    <submittedName>
        <fullName evidence="15">Peptidase Vpr</fullName>
    </submittedName>
</protein>
<feature type="active site" description="Charge relay system" evidence="8 9">
    <location>
        <position position="293"/>
    </location>
</feature>
<dbReference type="SUPFAM" id="SSF52743">
    <property type="entry name" value="Subtilisin-like"/>
    <property type="match status" value="1"/>
</dbReference>
<dbReference type="OrthoDB" id="9798386at2"/>
<dbReference type="Pfam" id="PF00082">
    <property type="entry name" value="Peptidase_S8"/>
    <property type="match status" value="1"/>
</dbReference>
<evidence type="ECO:0000256" key="2">
    <source>
        <dbReference type="ARBA" id="ARBA00022512"/>
    </source>
</evidence>
<feature type="active site" description="Charge relay system" evidence="8 9">
    <location>
        <position position="222"/>
    </location>
</feature>
<keyword evidence="7 9" id="KW-0720">Serine protease</keyword>
<dbReference type="PROSITE" id="PS51892">
    <property type="entry name" value="SUBTILASE"/>
    <property type="match status" value="1"/>
</dbReference>
<dbReference type="InterPro" id="IPR023828">
    <property type="entry name" value="Peptidase_S8_Ser-AS"/>
</dbReference>
<keyword evidence="2" id="KW-0134">Cell wall</keyword>
<keyword evidence="16" id="KW-1185">Reference proteome</keyword>
<organism evidence="15 16">
    <name type="scientific">Cytobacillus firmus</name>
    <name type="common">Bacillus firmus</name>
    <dbReference type="NCBI Taxonomy" id="1399"/>
    <lineage>
        <taxon>Bacteria</taxon>
        <taxon>Bacillati</taxon>
        <taxon>Bacillota</taxon>
        <taxon>Bacilli</taxon>
        <taxon>Bacillales</taxon>
        <taxon>Bacillaceae</taxon>
        <taxon>Cytobacillus</taxon>
    </lineage>
</organism>
<dbReference type="InterPro" id="IPR015500">
    <property type="entry name" value="Peptidase_S8_subtilisin-rel"/>
</dbReference>
<keyword evidence="4 9" id="KW-0645">Protease</keyword>
<dbReference type="InterPro" id="IPR018247">
    <property type="entry name" value="EF_Hand_1_Ca_BS"/>
</dbReference>
<evidence type="ECO:0000259" key="12">
    <source>
        <dbReference type="Pfam" id="PF00082"/>
    </source>
</evidence>
<comment type="similarity">
    <text evidence="1 9 10">Belongs to the peptidase S8 family.</text>
</comment>
<dbReference type="GO" id="GO:0006508">
    <property type="term" value="P:proteolysis"/>
    <property type="evidence" value="ECO:0007669"/>
    <property type="project" value="UniProtKB-KW"/>
</dbReference>
<dbReference type="InterPro" id="IPR023827">
    <property type="entry name" value="Peptidase_S8_Asp-AS"/>
</dbReference>
<feature type="signal peptide" evidence="11">
    <location>
        <begin position="1"/>
        <end position="28"/>
    </location>
</feature>
<dbReference type="InterPro" id="IPR036852">
    <property type="entry name" value="Peptidase_S8/S53_dom_sf"/>
</dbReference>
<evidence type="ECO:0000256" key="10">
    <source>
        <dbReference type="RuleBase" id="RU003355"/>
    </source>
</evidence>
<dbReference type="InterPro" id="IPR010259">
    <property type="entry name" value="S8pro/Inhibitor_I9"/>
</dbReference>
<name>A0A366JSB3_CYTFI</name>
<dbReference type="PRINTS" id="PR00723">
    <property type="entry name" value="SUBTILISIN"/>
</dbReference>
<dbReference type="STRING" id="1399.VL14_05870"/>
<dbReference type="SUPFAM" id="SSF63446">
    <property type="entry name" value="Type I dockerin domain"/>
    <property type="match status" value="1"/>
</dbReference>
<keyword evidence="3" id="KW-0964">Secreted</keyword>
<evidence type="ECO:0000256" key="9">
    <source>
        <dbReference type="PROSITE-ProRule" id="PRU01240"/>
    </source>
</evidence>
<accession>A0A366JSB3</accession>
<dbReference type="InterPro" id="IPR036439">
    <property type="entry name" value="Dockerin_dom_sf"/>
</dbReference>
<evidence type="ECO:0000256" key="4">
    <source>
        <dbReference type="ARBA" id="ARBA00022670"/>
    </source>
</evidence>
<evidence type="ECO:0000259" key="14">
    <source>
        <dbReference type="Pfam" id="PF05922"/>
    </source>
</evidence>
<keyword evidence="6 9" id="KW-0378">Hydrolase</keyword>
<dbReference type="GO" id="GO:0000272">
    <property type="term" value="P:polysaccharide catabolic process"/>
    <property type="evidence" value="ECO:0007669"/>
    <property type="project" value="InterPro"/>
</dbReference>
<dbReference type="PANTHER" id="PTHR43806">
    <property type="entry name" value="PEPTIDASE S8"/>
    <property type="match status" value="1"/>
</dbReference>
<evidence type="ECO:0000256" key="11">
    <source>
        <dbReference type="SAM" id="SignalP"/>
    </source>
</evidence>
<dbReference type="CDD" id="cd07474">
    <property type="entry name" value="Peptidases_S8_subtilisin_Vpr-like"/>
    <property type="match status" value="1"/>
</dbReference>
<dbReference type="Gene3D" id="2.60.40.4130">
    <property type="match status" value="1"/>
</dbReference>
<dbReference type="RefSeq" id="WP_113884008.1">
    <property type="nucleotide sequence ID" value="NZ_QNSF01000009.1"/>
</dbReference>